<gene>
    <name evidence="1" type="ORF">DHETER_LOCUS6959</name>
</gene>
<feature type="non-terminal residue" evidence="1">
    <location>
        <position position="1"/>
    </location>
</feature>
<feature type="non-terminal residue" evidence="1">
    <location>
        <position position="489"/>
    </location>
</feature>
<proteinExistence type="predicted"/>
<dbReference type="EMBL" id="CAJVPU010009307">
    <property type="protein sequence ID" value="CAG8593545.1"/>
    <property type="molecule type" value="Genomic_DNA"/>
</dbReference>
<organism evidence="1 2">
    <name type="scientific">Dentiscutata heterogama</name>
    <dbReference type="NCBI Taxonomy" id="1316150"/>
    <lineage>
        <taxon>Eukaryota</taxon>
        <taxon>Fungi</taxon>
        <taxon>Fungi incertae sedis</taxon>
        <taxon>Mucoromycota</taxon>
        <taxon>Glomeromycotina</taxon>
        <taxon>Glomeromycetes</taxon>
        <taxon>Diversisporales</taxon>
        <taxon>Gigasporaceae</taxon>
        <taxon>Dentiscutata</taxon>
    </lineage>
</organism>
<keyword evidence="2" id="KW-1185">Reference proteome</keyword>
<evidence type="ECO:0000313" key="2">
    <source>
        <dbReference type="Proteomes" id="UP000789702"/>
    </source>
</evidence>
<evidence type="ECO:0000313" key="1">
    <source>
        <dbReference type="EMBL" id="CAG8593545.1"/>
    </source>
</evidence>
<sequence>SLPHVFDDKPPTTPLVFISKWMDYTNKYGLGYQLTDGSVGVNFNDKTTLIMSPNGCEALPSMNEVLPKISPTYTFVDNNRTHNMEFLTKYKRTPHAVLFRLSNHLVQKIILSEEGRVITYIDEARGLNTYTISEILRGDHATEKNRLRYVKDVLKKLVDAVQKLSKPESNKVISDHSEVDNDHENETPEADQDDIDILGEYEDDAEEIELTHLRIKDLSSLDLARFQNLKKLCLRQNLITKIEGYETMTNLEDLDLYDNRISYIENLEMLKNLVSLDLSYNKIKVIENLEELTCLKNLYFVQNKITIIQNLDSLINIINLELGGNRIRVIENLDSLVNLEQLWLGKNKITELQNMENLKNLKILSIQSNRLTQIKGLEGLINLEEIYLSHNGINELEGFENNKIENIAHLENLEEFWASYNHITDFEDLSSQLSHLEKLTTVYLEGNPLQKEYQSLYRLKVKTYLPQLTQIDATKHEEIQDGKEIDKIR</sequence>
<reference evidence="1" key="1">
    <citation type="submission" date="2021-06" db="EMBL/GenBank/DDBJ databases">
        <authorList>
            <person name="Kallberg Y."/>
            <person name="Tangrot J."/>
            <person name="Rosling A."/>
        </authorList>
    </citation>
    <scope>NUCLEOTIDE SEQUENCE</scope>
    <source>
        <strain evidence="1">IL203A</strain>
    </source>
</reference>
<dbReference type="Proteomes" id="UP000789702">
    <property type="component" value="Unassembled WGS sequence"/>
</dbReference>
<name>A0ACA9MJD4_9GLOM</name>
<comment type="caution">
    <text evidence="1">The sequence shown here is derived from an EMBL/GenBank/DDBJ whole genome shotgun (WGS) entry which is preliminary data.</text>
</comment>
<accession>A0ACA9MJD4</accession>
<protein>
    <submittedName>
        <fullName evidence="1">4753_t:CDS:1</fullName>
    </submittedName>
</protein>